<dbReference type="Proteomes" id="UP001634394">
    <property type="component" value="Unassembled WGS sequence"/>
</dbReference>
<organism evidence="3 4">
    <name type="scientific">Sinanodonta woodiana</name>
    <name type="common">Chinese pond mussel</name>
    <name type="synonym">Anodonta woodiana</name>
    <dbReference type="NCBI Taxonomy" id="1069815"/>
    <lineage>
        <taxon>Eukaryota</taxon>
        <taxon>Metazoa</taxon>
        <taxon>Spiralia</taxon>
        <taxon>Lophotrochozoa</taxon>
        <taxon>Mollusca</taxon>
        <taxon>Bivalvia</taxon>
        <taxon>Autobranchia</taxon>
        <taxon>Heteroconchia</taxon>
        <taxon>Palaeoheterodonta</taxon>
        <taxon>Unionida</taxon>
        <taxon>Unionoidea</taxon>
        <taxon>Unionidae</taxon>
        <taxon>Unioninae</taxon>
        <taxon>Sinanodonta</taxon>
    </lineage>
</organism>
<feature type="region of interest" description="Disordered" evidence="1">
    <location>
        <begin position="138"/>
        <end position="159"/>
    </location>
</feature>
<name>A0ABD3XPP7_SINWO</name>
<evidence type="ECO:0000256" key="1">
    <source>
        <dbReference type="SAM" id="MobiDB-lite"/>
    </source>
</evidence>
<accession>A0ABD3XPP7</accession>
<gene>
    <name evidence="3" type="ORF">ACJMK2_000425</name>
</gene>
<dbReference type="EMBL" id="JBJQND010000001">
    <property type="protein sequence ID" value="KAL3888042.1"/>
    <property type="molecule type" value="Genomic_DNA"/>
</dbReference>
<sequence>MLEAFFLHVAICLYFVSFTIFILNVLPVVSGEYCSYSSTYYTYYYYCSYGCCGGSYSDVCCPLEGGAIAGIAIACIIVIILKISCIVYCCAAANKSSRRVGTVIQPTSTGMHTFVVNSTAVSQGQSVVPVGYYNGVQPPPYTQQGSSNPAFPAPPPAKY</sequence>
<keyword evidence="4" id="KW-1185">Reference proteome</keyword>
<keyword evidence="2" id="KW-1133">Transmembrane helix</keyword>
<feature type="transmembrane region" description="Helical" evidence="2">
    <location>
        <begin position="5"/>
        <end position="26"/>
    </location>
</feature>
<reference evidence="3 4" key="1">
    <citation type="submission" date="2024-11" db="EMBL/GenBank/DDBJ databases">
        <title>Chromosome-level genome assembly of the freshwater bivalve Anodonta woodiana.</title>
        <authorList>
            <person name="Chen X."/>
        </authorList>
    </citation>
    <scope>NUCLEOTIDE SEQUENCE [LARGE SCALE GENOMIC DNA]</scope>
    <source>
        <strain evidence="3">MN2024</strain>
        <tissue evidence="3">Gills</tissue>
    </source>
</reference>
<evidence type="ECO:0000313" key="3">
    <source>
        <dbReference type="EMBL" id="KAL3888042.1"/>
    </source>
</evidence>
<proteinExistence type="predicted"/>
<keyword evidence="2" id="KW-0812">Transmembrane</keyword>
<evidence type="ECO:0000256" key="2">
    <source>
        <dbReference type="SAM" id="Phobius"/>
    </source>
</evidence>
<feature type="transmembrane region" description="Helical" evidence="2">
    <location>
        <begin position="67"/>
        <end position="91"/>
    </location>
</feature>
<keyword evidence="2" id="KW-0472">Membrane</keyword>
<dbReference type="AlphaFoldDB" id="A0ABD3XPP7"/>
<evidence type="ECO:0008006" key="5">
    <source>
        <dbReference type="Google" id="ProtNLM"/>
    </source>
</evidence>
<protein>
    <recommendedName>
        <fullName evidence="5">Cysteine and tyrosine-rich protein 1</fullName>
    </recommendedName>
</protein>
<comment type="caution">
    <text evidence="3">The sequence shown here is derived from an EMBL/GenBank/DDBJ whole genome shotgun (WGS) entry which is preliminary data.</text>
</comment>
<evidence type="ECO:0000313" key="4">
    <source>
        <dbReference type="Proteomes" id="UP001634394"/>
    </source>
</evidence>